<evidence type="ECO:0000256" key="1">
    <source>
        <dbReference type="SAM" id="SignalP"/>
    </source>
</evidence>
<dbReference type="InterPro" id="IPR008914">
    <property type="entry name" value="PEBP"/>
</dbReference>
<dbReference type="HOGENOM" id="CLU_083918_2_0_5"/>
<gene>
    <name evidence="2" type="ORF">IE4771_CH00316</name>
</gene>
<dbReference type="InterPro" id="IPR036610">
    <property type="entry name" value="PEBP-like_sf"/>
</dbReference>
<evidence type="ECO:0000313" key="2">
    <source>
        <dbReference type="EMBL" id="AIC25483.1"/>
    </source>
</evidence>
<dbReference type="CDD" id="cd00865">
    <property type="entry name" value="PEBP_bact_arch"/>
    <property type="match status" value="1"/>
</dbReference>
<feature type="chain" id="PRO_5001583183" evidence="1">
    <location>
        <begin position="19"/>
        <end position="181"/>
    </location>
</feature>
<keyword evidence="1" id="KW-0732">Signal</keyword>
<dbReference type="PANTHER" id="PTHR30289">
    <property type="entry name" value="UNCHARACTERIZED PROTEIN YBCL-RELATED"/>
    <property type="match status" value="1"/>
</dbReference>
<dbReference type="KEGG" id="rei:IE4771_CH00316"/>
<sequence length="181" mass="18929">MRLITTALLAASVFGAMAAQAEMKLTSKDLTPGQTMADAQVFNSFGCTGKNISPELSWSGAPEGTKSFAVMVYDPDAPTGSGWWHWSVFNIPADASKIATGASGDKKLPAGAVEGRTDFGTSGYGGACPPVGDAPHHYQFTVYALSVDKLPLPETAPGAMVGYYVRANTLDKASLEVTYGR</sequence>
<proteinExistence type="predicted"/>
<dbReference type="NCBIfam" id="TIGR00481">
    <property type="entry name" value="YbhB/YbcL family Raf kinase inhibitor-like protein"/>
    <property type="match status" value="1"/>
</dbReference>
<dbReference type="AlphaFoldDB" id="A0A060HRH4"/>
<dbReference type="OrthoDB" id="9797506at2"/>
<dbReference type="EMBL" id="CP006986">
    <property type="protein sequence ID" value="AIC25483.1"/>
    <property type="molecule type" value="Genomic_DNA"/>
</dbReference>
<organism evidence="2 3">
    <name type="scientific">Rhizobium etli bv. mimosae str. IE4771</name>
    <dbReference type="NCBI Taxonomy" id="1432050"/>
    <lineage>
        <taxon>Bacteria</taxon>
        <taxon>Pseudomonadati</taxon>
        <taxon>Pseudomonadota</taxon>
        <taxon>Alphaproteobacteria</taxon>
        <taxon>Hyphomicrobiales</taxon>
        <taxon>Rhizobiaceae</taxon>
        <taxon>Rhizobium/Agrobacterium group</taxon>
        <taxon>Rhizobium</taxon>
    </lineage>
</organism>
<dbReference type="Proteomes" id="UP000027180">
    <property type="component" value="Chromosome"/>
</dbReference>
<accession>A0A060HRH4</accession>
<name>A0A060HRH4_RHIET</name>
<dbReference type="Gene3D" id="3.90.280.10">
    <property type="entry name" value="PEBP-like"/>
    <property type="match status" value="1"/>
</dbReference>
<dbReference type="SUPFAM" id="SSF49777">
    <property type="entry name" value="PEBP-like"/>
    <property type="match status" value="1"/>
</dbReference>
<dbReference type="PANTHER" id="PTHR30289:SF1">
    <property type="entry name" value="PEBP (PHOSPHATIDYLETHANOLAMINE-BINDING PROTEIN) FAMILY PROTEIN"/>
    <property type="match status" value="1"/>
</dbReference>
<evidence type="ECO:0000313" key="3">
    <source>
        <dbReference type="Proteomes" id="UP000027180"/>
    </source>
</evidence>
<dbReference type="RefSeq" id="WP_038686324.1">
    <property type="nucleotide sequence ID" value="NZ_CP006986.1"/>
</dbReference>
<dbReference type="Pfam" id="PF01161">
    <property type="entry name" value="PBP"/>
    <property type="match status" value="1"/>
</dbReference>
<dbReference type="InterPro" id="IPR005247">
    <property type="entry name" value="YbhB_YbcL/LppC-like"/>
</dbReference>
<protein>
    <submittedName>
        <fullName evidence="2">Phosphatidylethanolamine-binding protein</fullName>
    </submittedName>
</protein>
<reference evidence="2 3" key="1">
    <citation type="submission" date="2013-12" db="EMBL/GenBank/DDBJ databases">
        <title>Complete genome sequence of Rhizobium etli bv. mimosae IE4771.</title>
        <authorList>
            <person name="Bustos P."/>
            <person name="Santamaria R.I."/>
            <person name="Lozano L."/>
            <person name="Ormeno-Orrillo E."/>
            <person name="Rogel M.A."/>
            <person name="Romero D."/>
            <person name="Cevallos M.A."/>
            <person name="Martinez-Romero E."/>
            <person name="Gonzalez V."/>
        </authorList>
    </citation>
    <scope>NUCLEOTIDE SEQUENCE [LARGE SCALE GENOMIC DNA]</scope>
    <source>
        <strain evidence="2 3">IE4771</strain>
    </source>
</reference>
<feature type="signal peptide" evidence="1">
    <location>
        <begin position="1"/>
        <end position="18"/>
    </location>
</feature>